<evidence type="ECO:0000313" key="2">
    <source>
        <dbReference type="EMBL" id="KAG5267192.1"/>
    </source>
</evidence>
<keyword evidence="1" id="KW-1133">Transmembrane helix</keyword>
<name>A0AAV6G121_9TELE</name>
<keyword evidence="3" id="KW-1185">Reference proteome</keyword>
<reference evidence="2 3" key="1">
    <citation type="submission" date="2020-10" db="EMBL/GenBank/DDBJ databases">
        <title>Chromosome-scale genome assembly of the Allis shad, Alosa alosa.</title>
        <authorList>
            <person name="Margot Z."/>
            <person name="Christophe K."/>
            <person name="Cabau C."/>
            <person name="Louis A."/>
            <person name="Berthelot C."/>
            <person name="Parey E."/>
            <person name="Roest Crollius H."/>
            <person name="Montfort J."/>
            <person name="Robinson-Rechavi M."/>
            <person name="Bucao C."/>
            <person name="Bouchez O."/>
            <person name="Gislard M."/>
            <person name="Lluch J."/>
            <person name="Milhes M."/>
            <person name="Lampietro C."/>
            <person name="Lopez Roques C."/>
            <person name="Donnadieu C."/>
            <person name="Braasch I."/>
            <person name="Desvignes T."/>
            <person name="Postlethwait J."/>
            <person name="Bobe J."/>
            <person name="Guiguen Y."/>
        </authorList>
    </citation>
    <scope>NUCLEOTIDE SEQUENCE [LARGE SCALE GENOMIC DNA]</scope>
    <source>
        <strain evidence="2">M-15738</strain>
        <tissue evidence="2">Blood</tissue>
    </source>
</reference>
<keyword evidence="1" id="KW-0472">Membrane</keyword>
<accession>A0AAV6G121</accession>
<gene>
    <name evidence="2" type="ORF">AALO_G00219020</name>
</gene>
<evidence type="ECO:0000256" key="1">
    <source>
        <dbReference type="SAM" id="Phobius"/>
    </source>
</evidence>
<protein>
    <submittedName>
        <fullName evidence="2">Uncharacterized protein</fullName>
    </submittedName>
</protein>
<organism evidence="2 3">
    <name type="scientific">Alosa alosa</name>
    <name type="common">allis shad</name>
    <dbReference type="NCBI Taxonomy" id="278164"/>
    <lineage>
        <taxon>Eukaryota</taxon>
        <taxon>Metazoa</taxon>
        <taxon>Chordata</taxon>
        <taxon>Craniata</taxon>
        <taxon>Vertebrata</taxon>
        <taxon>Euteleostomi</taxon>
        <taxon>Actinopterygii</taxon>
        <taxon>Neopterygii</taxon>
        <taxon>Teleostei</taxon>
        <taxon>Clupei</taxon>
        <taxon>Clupeiformes</taxon>
        <taxon>Clupeoidei</taxon>
        <taxon>Clupeidae</taxon>
        <taxon>Alosa</taxon>
    </lineage>
</organism>
<feature type="transmembrane region" description="Helical" evidence="1">
    <location>
        <begin position="12"/>
        <end position="31"/>
    </location>
</feature>
<comment type="caution">
    <text evidence="2">The sequence shown here is derived from an EMBL/GenBank/DDBJ whole genome shotgun (WGS) entry which is preliminary data.</text>
</comment>
<keyword evidence="1" id="KW-0812">Transmembrane</keyword>
<sequence length="92" mass="10668">MITFEGRVISEGIPPTFATGLAAVFAIYYIFNLQYQDEAACTLHSEALHWYKSRERNKAQNGQGCLQEERCDRPEEVFCSQYTRHHVSEESY</sequence>
<dbReference type="Proteomes" id="UP000823561">
    <property type="component" value="Chromosome 17"/>
</dbReference>
<evidence type="ECO:0000313" key="3">
    <source>
        <dbReference type="Proteomes" id="UP000823561"/>
    </source>
</evidence>
<dbReference type="AlphaFoldDB" id="A0AAV6G121"/>
<proteinExistence type="predicted"/>
<dbReference type="EMBL" id="JADWDJ010000017">
    <property type="protein sequence ID" value="KAG5267192.1"/>
    <property type="molecule type" value="Genomic_DNA"/>
</dbReference>